<dbReference type="EMBL" id="SMCS01000004">
    <property type="protein sequence ID" value="TCV94197.1"/>
    <property type="molecule type" value="Genomic_DNA"/>
</dbReference>
<reference evidence="7 8" key="1">
    <citation type="submission" date="2019-03" db="EMBL/GenBank/DDBJ databases">
        <title>Above-ground endophytic microbial communities from plants in different locations in the United States.</title>
        <authorList>
            <person name="Frank C."/>
        </authorList>
    </citation>
    <scope>NUCLEOTIDE SEQUENCE [LARGE SCALE GENOMIC DNA]</scope>
    <source>
        <strain evidence="7 8">LP_13_YM</strain>
    </source>
</reference>
<dbReference type="Proteomes" id="UP000295645">
    <property type="component" value="Unassembled WGS sequence"/>
</dbReference>
<dbReference type="NCBIfam" id="TIGR00250">
    <property type="entry name" value="RNAse_H_YqgF"/>
    <property type="match status" value="1"/>
</dbReference>
<gene>
    <name evidence="7" type="ORF">EC912_104395</name>
</gene>
<keyword evidence="8" id="KW-1185">Reference proteome</keyword>
<dbReference type="GO" id="GO:0004518">
    <property type="term" value="F:nuclease activity"/>
    <property type="evidence" value="ECO:0007669"/>
    <property type="project" value="UniProtKB-KW"/>
</dbReference>
<dbReference type="Gene3D" id="3.30.420.140">
    <property type="entry name" value="YqgF/RNase H-like domain"/>
    <property type="match status" value="1"/>
</dbReference>
<dbReference type="PANTHER" id="PTHR33317:SF4">
    <property type="entry name" value="POLYNUCLEOTIDYL TRANSFERASE, RIBONUCLEASE H-LIKE SUPERFAMILY PROTEIN"/>
    <property type="match status" value="1"/>
</dbReference>
<comment type="function">
    <text evidence="5">Could be a nuclease involved in processing of the 5'-end of pre-16S rRNA.</text>
</comment>
<dbReference type="GO" id="GO:0005829">
    <property type="term" value="C:cytosol"/>
    <property type="evidence" value="ECO:0007669"/>
    <property type="project" value="TreeGrafter"/>
</dbReference>
<dbReference type="GO" id="GO:0000967">
    <property type="term" value="P:rRNA 5'-end processing"/>
    <property type="evidence" value="ECO:0007669"/>
    <property type="project" value="UniProtKB-UniRule"/>
</dbReference>
<dbReference type="SMART" id="SM00732">
    <property type="entry name" value="YqgFc"/>
    <property type="match status" value="1"/>
</dbReference>
<keyword evidence="3 5" id="KW-0540">Nuclease</keyword>
<name>A0A4R3YNH2_9GAMM</name>
<dbReference type="CDD" id="cd16964">
    <property type="entry name" value="YqgF"/>
    <property type="match status" value="1"/>
</dbReference>
<dbReference type="EC" id="3.1.-.-" evidence="5"/>
<keyword evidence="1 5" id="KW-0963">Cytoplasm</keyword>
<accession>A0A4R3YNH2</accession>
<evidence type="ECO:0000256" key="3">
    <source>
        <dbReference type="ARBA" id="ARBA00022722"/>
    </source>
</evidence>
<protein>
    <recommendedName>
        <fullName evidence="5">Putative pre-16S rRNA nuclease</fullName>
        <ecNumber evidence="5">3.1.-.-</ecNumber>
    </recommendedName>
</protein>
<comment type="similarity">
    <text evidence="5">Belongs to the YqgF HJR family.</text>
</comment>
<evidence type="ECO:0000256" key="2">
    <source>
        <dbReference type="ARBA" id="ARBA00022517"/>
    </source>
</evidence>
<evidence type="ECO:0000313" key="8">
    <source>
        <dbReference type="Proteomes" id="UP000295645"/>
    </source>
</evidence>
<comment type="caution">
    <text evidence="7">The sequence shown here is derived from an EMBL/GenBank/DDBJ whole genome shotgun (WGS) entry which is preliminary data.</text>
</comment>
<dbReference type="InterPro" id="IPR006641">
    <property type="entry name" value="YqgF/RNaseH-like_dom"/>
</dbReference>
<organism evidence="7 8">
    <name type="scientific">Luteibacter rhizovicinus</name>
    <dbReference type="NCBI Taxonomy" id="242606"/>
    <lineage>
        <taxon>Bacteria</taxon>
        <taxon>Pseudomonadati</taxon>
        <taxon>Pseudomonadota</taxon>
        <taxon>Gammaproteobacteria</taxon>
        <taxon>Lysobacterales</taxon>
        <taxon>Rhodanobacteraceae</taxon>
        <taxon>Luteibacter</taxon>
    </lineage>
</organism>
<dbReference type="RefSeq" id="WP_132144619.1">
    <property type="nucleotide sequence ID" value="NZ_SMCS01000004.1"/>
</dbReference>
<evidence type="ECO:0000313" key="7">
    <source>
        <dbReference type="EMBL" id="TCV94197.1"/>
    </source>
</evidence>
<comment type="subcellular location">
    <subcellularLocation>
        <location evidence="5">Cytoplasm</location>
    </subcellularLocation>
</comment>
<keyword evidence="2 5" id="KW-0690">Ribosome biogenesis</keyword>
<dbReference type="InterPro" id="IPR037027">
    <property type="entry name" value="YqgF/RNaseH-like_dom_sf"/>
</dbReference>
<dbReference type="AlphaFoldDB" id="A0A4R3YNH2"/>
<evidence type="ECO:0000256" key="5">
    <source>
        <dbReference type="HAMAP-Rule" id="MF_00651"/>
    </source>
</evidence>
<dbReference type="GO" id="GO:0016788">
    <property type="term" value="F:hydrolase activity, acting on ester bonds"/>
    <property type="evidence" value="ECO:0007669"/>
    <property type="project" value="UniProtKB-UniRule"/>
</dbReference>
<dbReference type="PANTHER" id="PTHR33317">
    <property type="entry name" value="POLYNUCLEOTIDYL TRANSFERASE, RIBONUCLEASE H-LIKE SUPERFAMILY PROTEIN"/>
    <property type="match status" value="1"/>
</dbReference>
<keyword evidence="4 5" id="KW-0378">Hydrolase</keyword>
<dbReference type="HAMAP" id="MF_00651">
    <property type="entry name" value="Nuclease_YqgF"/>
    <property type="match status" value="1"/>
</dbReference>
<proteinExistence type="inferred from homology"/>
<dbReference type="InterPro" id="IPR012337">
    <property type="entry name" value="RNaseH-like_sf"/>
</dbReference>
<dbReference type="SUPFAM" id="SSF53098">
    <property type="entry name" value="Ribonuclease H-like"/>
    <property type="match status" value="1"/>
</dbReference>
<evidence type="ECO:0000256" key="4">
    <source>
        <dbReference type="ARBA" id="ARBA00022801"/>
    </source>
</evidence>
<dbReference type="InterPro" id="IPR005227">
    <property type="entry name" value="YqgF"/>
</dbReference>
<dbReference type="Pfam" id="PF03652">
    <property type="entry name" value="RuvX"/>
    <property type="match status" value="1"/>
</dbReference>
<evidence type="ECO:0000256" key="1">
    <source>
        <dbReference type="ARBA" id="ARBA00022490"/>
    </source>
</evidence>
<evidence type="ECO:0000259" key="6">
    <source>
        <dbReference type="SMART" id="SM00732"/>
    </source>
</evidence>
<sequence length="139" mass="15009">MSSLFGFDVGTKIVGIAVGNRLTGTARGLAAVPVRDGEPDWQVIDRLRGEWLPVELVVGLPLDIDGKDQPMTRTARKFATRIGERYGLPVALVDERHSSQEAARRFAAGRAAGLRKRSDALTIDAEAAAVILESWLAQS</sequence>
<dbReference type="OrthoDB" id="9796140at2"/>
<feature type="domain" description="YqgF/RNase H-like" evidence="6">
    <location>
        <begin position="2"/>
        <end position="102"/>
    </location>
</feature>